<dbReference type="Proteomes" id="UP000775872">
    <property type="component" value="Unassembled WGS sequence"/>
</dbReference>
<dbReference type="GO" id="GO:0032259">
    <property type="term" value="P:methylation"/>
    <property type="evidence" value="ECO:0007669"/>
    <property type="project" value="UniProtKB-KW"/>
</dbReference>
<feature type="region of interest" description="Disordered" evidence="4">
    <location>
        <begin position="442"/>
        <end position="489"/>
    </location>
</feature>
<feature type="domain" description="O-methyltransferase C-terminal" evidence="5">
    <location>
        <begin position="191"/>
        <end position="395"/>
    </location>
</feature>
<evidence type="ECO:0000256" key="2">
    <source>
        <dbReference type="ARBA" id="ARBA00022679"/>
    </source>
</evidence>
<evidence type="ECO:0000256" key="1">
    <source>
        <dbReference type="ARBA" id="ARBA00022603"/>
    </source>
</evidence>
<dbReference type="OrthoDB" id="1606438at2759"/>
<dbReference type="SUPFAM" id="SSF46785">
    <property type="entry name" value="Winged helix' DNA-binding domain"/>
    <property type="match status" value="1"/>
</dbReference>
<keyword evidence="1" id="KW-0489">Methyltransferase</keyword>
<dbReference type="Pfam" id="PF00891">
    <property type="entry name" value="Methyltransf_2"/>
    <property type="match status" value="1"/>
</dbReference>
<dbReference type="EMBL" id="CABFOC020000002">
    <property type="protein sequence ID" value="CAH0038144.1"/>
    <property type="molecule type" value="Genomic_DNA"/>
</dbReference>
<keyword evidence="2" id="KW-0808">Transferase</keyword>
<proteinExistence type="predicted"/>
<feature type="compositionally biased region" description="Basic residues" evidence="4">
    <location>
        <begin position="451"/>
        <end position="465"/>
    </location>
</feature>
<dbReference type="GO" id="GO:0008171">
    <property type="term" value="F:O-methyltransferase activity"/>
    <property type="evidence" value="ECO:0007669"/>
    <property type="project" value="InterPro"/>
</dbReference>
<keyword evidence="3" id="KW-0949">S-adenosyl-L-methionine</keyword>
<feature type="compositionally biased region" description="Basic and acidic residues" evidence="4">
    <location>
        <begin position="466"/>
        <end position="489"/>
    </location>
</feature>
<protein>
    <recommendedName>
        <fullName evidence="5">O-methyltransferase C-terminal domain-containing protein</fullName>
    </recommendedName>
</protein>
<reference evidence="6" key="1">
    <citation type="submission" date="2021-10" db="EMBL/GenBank/DDBJ databases">
        <authorList>
            <person name="Piombo E."/>
        </authorList>
    </citation>
    <scope>NUCLEOTIDE SEQUENCE</scope>
</reference>
<evidence type="ECO:0000256" key="3">
    <source>
        <dbReference type="ARBA" id="ARBA00022691"/>
    </source>
</evidence>
<keyword evidence="7" id="KW-1185">Reference proteome</keyword>
<dbReference type="InterPro" id="IPR029063">
    <property type="entry name" value="SAM-dependent_MTases_sf"/>
</dbReference>
<dbReference type="PANTHER" id="PTHR43712:SF12">
    <property type="entry name" value="STERIGMATOCYSTIN 8-O-METHYLTRANSFERASE"/>
    <property type="match status" value="1"/>
</dbReference>
<dbReference type="Gene3D" id="1.10.10.10">
    <property type="entry name" value="Winged helix-like DNA-binding domain superfamily/Winged helix DNA-binding domain"/>
    <property type="match status" value="1"/>
</dbReference>
<dbReference type="AlphaFoldDB" id="A0A9N9VZM5"/>
<dbReference type="PANTHER" id="PTHR43712">
    <property type="entry name" value="PUTATIVE (AFU_ORTHOLOGUE AFUA_4G14580)-RELATED"/>
    <property type="match status" value="1"/>
</dbReference>
<comment type="caution">
    <text evidence="6">The sequence shown here is derived from an EMBL/GenBank/DDBJ whole genome shotgun (WGS) entry which is preliminary data.</text>
</comment>
<dbReference type="InterPro" id="IPR001077">
    <property type="entry name" value="COMT_C"/>
</dbReference>
<evidence type="ECO:0000259" key="5">
    <source>
        <dbReference type="Pfam" id="PF00891"/>
    </source>
</evidence>
<evidence type="ECO:0000313" key="7">
    <source>
        <dbReference type="Proteomes" id="UP000775872"/>
    </source>
</evidence>
<dbReference type="InterPro" id="IPR036388">
    <property type="entry name" value="WH-like_DNA-bd_sf"/>
</dbReference>
<dbReference type="InterPro" id="IPR016461">
    <property type="entry name" value="COMT-like"/>
</dbReference>
<dbReference type="PROSITE" id="PS51683">
    <property type="entry name" value="SAM_OMT_II"/>
    <property type="match status" value="1"/>
</dbReference>
<gene>
    <name evidence="6" type="ORF">CSOL1703_00003221</name>
</gene>
<sequence>MAATKGLATRLLEQIQASTATYLEFLSSQSLPEPSFEDGDGLNPDAELPPDVQRARDSALEATEELHRLLLGPLGLILSAPADQYLLLSIQYIYRHKIAQHVPTSGEIAFGDIAAAAGLEVGDMARFLRLATGWHVFHEPRPGMLVHTAASRQLAGNRMLEAWINNIAEEFWPSLARTVDAGQRWPGSEEPNQSGYSLGHGDTALSPFEVIAADPSRQARFNDVQSFSHRHRSFSVDHLLSGHDFSAARTLVDVGGSRGEVAAAIARRYPGLVDVVVQDQPGVISQLSVPPELAGRVRGMAHDFLTPQPVVGADVYLLRWVMHDWSDKYCVLILRALVPALKKGARVVINDICAPEPCQLGVAADRGLRQMDISMKAFNNAKVRDGATWAKLFAVADERFNFMGITLPPGARMAIIQGEWTGEDQANGSETARHDARRDMTLRLGHDPRPPMRRTHVVPRQHHHQDRRDLVRGEEPARADARTAPERAVRRSGHLLLPEEPPRVKGRRRGTPDVRVAVQLGRGGQERGALFEHVPVVDERVPQHDAPGGVCAVDAEHLAHERVEQSTAGDDLGEVDARSGLLFSPNKGANVPSETGEQGLVGVDVVQHPGRRRHGVYEQAVRDAQVEVLHVCLRQPVLQAHGVAGPDERRGCTWAVFAVVPVHGVEEELPCSAAARGDEAWQHVQPKENELLVDGPGSRSATDQKLKSKGAVGDRRTRTHRIPQGRETGSSPARTRRRCSPW</sequence>
<feature type="region of interest" description="Disordered" evidence="4">
    <location>
        <begin position="689"/>
        <end position="742"/>
    </location>
</feature>
<evidence type="ECO:0000313" key="6">
    <source>
        <dbReference type="EMBL" id="CAH0038144.1"/>
    </source>
</evidence>
<evidence type="ECO:0000256" key="4">
    <source>
        <dbReference type="SAM" id="MobiDB-lite"/>
    </source>
</evidence>
<feature type="compositionally biased region" description="Basic and acidic residues" evidence="4">
    <location>
        <begin position="702"/>
        <end position="716"/>
    </location>
</feature>
<name>A0A9N9VZM5_9HYPO</name>
<organism evidence="6 7">
    <name type="scientific">Clonostachys solani</name>
    <dbReference type="NCBI Taxonomy" id="160281"/>
    <lineage>
        <taxon>Eukaryota</taxon>
        <taxon>Fungi</taxon>
        <taxon>Dikarya</taxon>
        <taxon>Ascomycota</taxon>
        <taxon>Pezizomycotina</taxon>
        <taxon>Sordariomycetes</taxon>
        <taxon>Hypocreomycetidae</taxon>
        <taxon>Hypocreales</taxon>
        <taxon>Bionectriaceae</taxon>
        <taxon>Clonostachys</taxon>
    </lineage>
</organism>
<dbReference type="InterPro" id="IPR036390">
    <property type="entry name" value="WH_DNA-bd_sf"/>
</dbReference>
<accession>A0A9N9VZM5</accession>
<feature type="non-terminal residue" evidence="6">
    <location>
        <position position="742"/>
    </location>
</feature>
<dbReference type="Gene3D" id="3.40.50.150">
    <property type="entry name" value="Vaccinia Virus protein VP39"/>
    <property type="match status" value="1"/>
</dbReference>
<dbReference type="SUPFAM" id="SSF53335">
    <property type="entry name" value="S-adenosyl-L-methionine-dependent methyltransferases"/>
    <property type="match status" value="1"/>
</dbReference>